<feature type="transmembrane region" description="Helical" evidence="2">
    <location>
        <begin position="45"/>
        <end position="63"/>
    </location>
</feature>
<keyword evidence="2" id="KW-0812">Transmembrane</keyword>
<proteinExistence type="predicted"/>
<evidence type="ECO:0000256" key="2">
    <source>
        <dbReference type="SAM" id="Phobius"/>
    </source>
</evidence>
<name>A0ABY9YDW4_9GAMM</name>
<organism evidence="3 4">
    <name type="scientific">Stenotrophomonas aracearum</name>
    <dbReference type="NCBI Taxonomy" id="3003272"/>
    <lineage>
        <taxon>Bacteria</taxon>
        <taxon>Pseudomonadati</taxon>
        <taxon>Pseudomonadota</taxon>
        <taxon>Gammaproteobacteria</taxon>
        <taxon>Lysobacterales</taxon>
        <taxon>Lysobacteraceae</taxon>
        <taxon>Stenotrophomonas</taxon>
    </lineage>
</organism>
<accession>A0ABY9YDW4</accession>
<dbReference type="EMBL" id="CP115543">
    <property type="protein sequence ID" value="WNH48892.1"/>
    <property type="molecule type" value="Genomic_DNA"/>
</dbReference>
<dbReference type="Proteomes" id="UP001305421">
    <property type="component" value="Chromosome"/>
</dbReference>
<dbReference type="RefSeq" id="WP_311183397.1">
    <property type="nucleotide sequence ID" value="NZ_CP115543.1"/>
</dbReference>
<reference evidence="3 4" key="1">
    <citation type="submission" date="2022-12" db="EMBL/GenBank/DDBJ databases">
        <title>Two new species, Stenotrophomonas aracearum and Stenotrophomonas oahuensis, isolated from Anthurium (Araceae family) in Hawaii.</title>
        <authorList>
            <person name="Chunag S.C."/>
            <person name="Dobhal S."/>
            <person name="Alvarez A."/>
            <person name="Arif M."/>
        </authorList>
    </citation>
    <scope>NUCLEOTIDE SEQUENCE [LARGE SCALE GENOMIC DNA]</scope>
    <source>
        <strain evidence="3 4">A5588</strain>
    </source>
</reference>
<feature type="transmembrane region" description="Helical" evidence="2">
    <location>
        <begin position="6"/>
        <end position="24"/>
    </location>
</feature>
<keyword evidence="2" id="KW-0472">Membrane</keyword>
<protein>
    <recommendedName>
        <fullName evidence="5">Carboxypeptidase regulatory-like domain-containing protein</fullName>
    </recommendedName>
</protein>
<feature type="transmembrane region" description="Helical" evidence="2">
    <location>
        <begin position="589"/>
        <end position="605"/>
    </location>
</feature>
<feature type="region of interest" description="Disordered" evidence="1">
    <location>
        <begin position="376"/>
        <end position="400"/>
    </location>
</feature>
<keyword evidence="4" id="KW-1185">Reference proteome</keyword>
<keyword evidence="2" id="KW-1133">Transmembrane helix</keyword>
<evidence type="ECO:0000256" key="1">
    <source>
        <dbReference type="SAM" id="MobiDB-lite"/>
    </source>
</evidence>
<evidence type="ECO:0008006" key="5">
    <source>
        <dbReference type="Google" id="ProtNLM"/>
    </source>
</evidence>
<sequence length="612" mass="63953">MSTALWVAIALAIIFIVGTLRLVAPGSDGPRQLVAPGSARPLHRTALIALQALAALLLYFTLLPPQRSVEAGQLTVLTGNAALAGNTAADTTLIALPEASAPAGATRAPDLATALRQHPGSTALMLVGDGLAARDRDTALPARTTLQAAPAPTGWVALQPPATTAPGALFVVSARANGVANARAELLDPAGVVIDRAPLDAQGRVRLQGTARAAGRSEFTLRLLDAQQHAVDTVPVPLQTLAAPAPRLLVIAGAPGPELKYLRRWATDTGLEVQAQSSAGGGVMLGDTPVALTAARLAATDVLVLDERSLAALGAAQRSVVAQALRAGLGVVVRTTGPLNDTTRQALRSWGLPASGGTRAVPLVLAADPEAALLQARRGPQRPASERTAYTDDADTASHGAAPPALERFEVNLPGSDALLHDAKGAAIGGWRSVGRGRIALLPVTDSYRLVLSGRDDRHAELWSGVLAQVARALPRAPAIRLPTTPWSGERVTLCDVPDTTRVRDPAGHSVALRVDPATGTQRCAGYWPQQPGWHQLQHGDTAQSFYVFDPASAQPLHRQQLRDATAQRLIETRSSVATASDKTPGPRWPWLLAFIAAAGLLWWLERRRGTA</sequence>
<gene>
    <name evidence="3" type="ORF">PDM28_00730</name>
</gene>
<evidence type="ECO:0000313" key="3">
    <source>
        <dbReference type="EMBL" id="WNH48892.1"/>
    </source>
</evidence>
<evidence type="ECO:0000313" key="4">
    <source>
        <dbReference type="Proteomes" id="UP001305421"/>
    </source>
</evidence>